<dbReference type="eggNOG" id="KOG1211">
    <property type="taxonomic scope" value="Eukaryota"/>
</dbReference>
<sequence>MVFTSLIAVGLIFLSLFFYVTSRRPVCTGKRAGKVREPVEQLLDPANKPNIKYELKGLSAPILTGYPFRWLVRLGGFTRLGNIVIPHLKRNSNLDLLDGEYIPETPTLYPPVSPPVRDKEIEQSNIKVLEGIARKYVSTNERISSLDYWAAYKSGSIEPVDVARVVLECVRASNSRSPPLRAFIETNDELTMKMAEESTERWKKGKPLSLLDGVPIAIKGEYKFDSFSFRAGATFKSVCSDIKESSVIAKRLVEAGAIMIGITNMQEFGIGVFGSNPHKEYLSARNPYDDKCYCGGSSSGSAAAVASGLCPIALGGDGGGSVRIPSSLCGVTGYLDCQISHKEFLKILNGLNASGMAAILGARSSNSTLHGRY</sequence>
<feature type="domain" description="Amidase" evidence="3">
    <location>
        <begin position="165"/>
        <end position="333"/>
    </location>
</feature>
<feature type="chain" id="PRO_5010880877" description="Amidase domain-containing protein" evidence="2">
    <location>
        <begin position="23"/>
        <end position="373"/>
    </location>
</feature>
<evidence type="ECO:0000313" key="4">
    <source>
        <dbReference type="EnsemblMetazoa" id="Aqu2.1.16171_001"/>
    </source>
</evidence>
<dbReference type="SUPFAM" id="SSF75304">
    <property type="entry name" value="Amidase signature (AS) enzymes"/>
    <property type="match status" value="1"/>
</dbReference>
<dbReference type="Gene3D" id="3.90.1300.10">
    <property type="entry name" value="Amidase signature (AS) domain"/>
    <property type="match status" value="1"/>
</dbReference>
<evidence type="ECO:0000256" key="2">
    <source>
        <dbReference type="SAM" id="SignalP"/>
    </source>
</evidence>
<dbReference type="InterPro" id="IPR000120">
    <property type="entry name" value="Amidase"/>
</dbReference>
<dbReference type="InterPro" id="IPR023631">
    <property type="entry name" value="Amidase_dom"/>
</dbReference>
<evidence type="ECO:0000256" key="1">
    <source>
        <dbReference type="ARBA" id="ARBA00009199"/>
    </source>
</evidence>
<evidence type="ECO:0000259" key="3">
    <source>
        <dbReference type="Pfam" id="PF01425"/>
    </source>
</evidence>
<reference evidence="4" key="1">
    <citation type="submission" date="2017-05" db="UniProtKB">
        <authorList>
            <consortium name="EnsemblMetazoa"/>
        </authorList>
    </citation>
    <scope>IDENTIFICATION</scope>
</reference>
<accession>A0A1X7TMV1</accession>
<dbReference type="OrthoDB" id="421993at2759"/>
<proteinExistence type="inferred from homology"/>
<dbReference type="Pfam" id="PF01425">
    <property type="entry name" value="Amidase"/>
    <property type="match status" value="1"/>
</dbReference>
<name>A0A1X7TMV1_AMPQE</name>
<dbReference type="STRING" id="400682.A0A1X7TMV1"/>
<dbReference type="PANTHER" id="PTHR11895">
    <property type="entry name" value="TRANSAMIDASE"/>
    <property type="match status" value="1"/>
</dbReference>
<keyword evidence="2" id="KW-0732">Signal</keyword>
<dbReference type="InterPro" id="IPR020556">
    <property type="entry name" value="Amidase_CS"/>
</dbReference>
<dbReference type="GO" id="GO:0003824">
    <property type="term" value="F:catalytic activity"/>
    <property type="evidence" value="ECO:0007669"/>
    <property type="project" value="InterPro"/>
</dbReference>
<dbReference type="InterPro" id="IPR036928">
    <property type="entry name" value="AS_sf"/>
</dbReference>
<dbReference type="EnsemblMetazoa" id="Aqu2.1.16171_001">
    <property type="protein sequence ID" value="Aqu2.1.16171_001"/>
    <property type="gene ID" value="Aqu2.1.16171"/>
</dbReference>
<protein>
    <recommendedName>
        <fullName evidence="3">Amidase domain-containing protein</fullName>
    </recommendedName>
</protein>
<dbReference type="OMA" id="GTVWFHK"/>
<organism evidence="4">
    <name type="scientific">Amphimedon queenslandica</name>
    <name type="common">Sponge</name>
    <dbReference type="NCBI Taxonomy" id="400682"/>
    <lineage>
        <taxon>Eukaryota</taxon>
        <taxon>Metazoa</taxon>
        <taxon>Porifera</taxon>
        <taxon>Demospongiae</taxon>
        <taxon>Heteroscleromorpha</taxon>
        <taxon>Haplosclerida</taxon>
        <taxon>Niphatidae</taxon>
        <taxon>Amphimedon</taxon>
    </lineage>
</organism>
<feature type="signal peptide" evidence="2">
    <location>
        <begin position="1"/>
        <end position="22"/>
    </location>
</feature>
<dbReference type="InParanoid" id="A0A1X7TMV1"/>
<comment type="similarity">
    <text evidence="1">Belongs to the amidase family.</text>
</comment>
<dbReference type="AlphaFoldDB" id="A0A1X7TMV1"/>
<dbReference type="PROSITE" id="PS00571">
    <property type="entry name" value="AMIDASES"/>
    <property type="match status" value="1"/>
</dbReference>
<dbReference type="PANTHER" id="PTHR11895:SF67">
    <property type="entry name" value="AMIDASE DOMAIN-CONTAINING PROTEIN"/>
    <property type="match status" value="1"/>
</dbReference>